<protein>
    <recommendedName>
        <fullName evidence="2">DUF642 domain-containing protein</fullName>
    </recommendedName>
</protein>
<dbReference type="RefSeq" id="XP_073387216.1">
    <property type="nucleotide sequence ID" value="XM_073531115.1"/>
</dbReference>
<proteinExistence type="predicted"/>
<dbReference type="GeneID" id="112272892"/>
<dbReference type="EnsemblPlants" id="Pp3c2_14840V3.1">
    <property type="protein sequence ID" value="PAC:32934368.CDS.1"/>
    <property type="gene ID" value="Pp3c2_14840"/>
</dbReference>
<name>A0A2K1L1L1_PHYPA</name>
<dbReference type="PaxDb" id="3218-PP1S30_215V6.1"/>
<feature type="chain" id="PRO_5044576493" description="DUF642 domain-containing protein" evidence="1">
    <location>
        <begin position="32"/>
        <end position="290"/>
    </location>
</feature>
<evidence type="ECO:0000313" key="5">
    <source>
        <dbReference type="Proteomes" id="UP000006727"/>
    </source>
</evidence>
<gene>
    <name evidence="4" type="primary">LOC112272892</name>
    <name evidence="3" type="ORF">PHYPA_002702</name>
</gene>
<dbReference type="OrthoDB" id="1935904at2759"/>
<dbReference type="Proteomes" id="UP000006727">
    <property type="component" value="Chromosome 2"/>
</dbReference>
<dbReference type="Gramene" id="Pp3c2_14840V3.1">
    <property type="protein sequence ID" value="PAC:32934368.CDS.1"/>
    <property type="gene ID" value="Pp3c2_14840"/>
</dbReference>
<dbReference type="AlphaFoldDB" id="A0A2K1L1L1"/>
<evidence type="ECO:0000256" key="1">
    <source>
        <dbReference type="SAM" id="SignalP"/>
    </source>
</evidence>
<reference evidence="3 5" key="2">
    <citation type="journal article" date="2018" name="Plant J.">
        <title>The Physcomitrella patens chromosome-scale assembly reveals moss genome structure and evolution.</title>
        <authorList>
            <person name="Lang D."/>
            <person name="Ullrich K.K."/>
            <person name="Murat F."/>
            <person name="Fuchs J."/>
            <person name="Jenkins J."/>
            <person name="Haas F.B."/>
            <person name="Piednoel M."/>
            <person name="Gundlach H."/>
            <person name="Van Bel M."/>
            <person name="Meyberg R."/>
            <person name="Vives C."/>
            <person name="Morata J."/>
            <person name="Symeonidi A."/>
            <person name="Hiss M."/>
            <person name="Muchero W."/>
            <person name="Kamisugi Y."/>
            <person name="Saleh O."/>
            <person name="Blanc G."/>
            <person name="Decker E.L."/>
            <person name="van Gessel N."/>
            <person name="Grimwood J."/>
            <person name="Hayes R.D."/>
            <person name="Graham S.W."/>
            <person name="Gunter L.E."/>
            <person name="McDaniel S.F."/>
            <person name="Hoernstein S.N.W."/>
            <person name="Larsson A."/>
            <person name="Li F.W."/>
            <person name="Perroud P.F."/>
            <person name="Phillips J."/>
            <person name="Ranjan P."/>
            <person name="Rokshar D.S."/>
            <person name="Rothfels C.J."/>
            <person name="Schneider L."/>
            <person name="Shu S."/>
            <person name="Stevenson D.W."/>
            <person name="Thummler F."/>
            <person name="Tillich M."/>
            <person name="Villarreal Aguilar J.C."/>
            <person name="Widiez T."/>
            <person name="Wong G.K."/>
            <person name="Wymore A."/>
            <person name="Zhang Y."/>
            <person name="Zimmer A.D."/>
            <person name="Quatrano R.S."/>
            <person name="Mayer K.F.X."/>
            <person name="Goodstein D."/>
            <person name="Casacuberta J.M."/>
            <person name="Vandepoele K."/>
            <person name="Reski R."/>
            <person name="Cuming A.C."/>
            <person name="Tuskan G.A."/>
            <person name="Maumus F."/>
            <person name="Salse J."/>
            <person name="Schmutz J."/>
            <person name="Rensing S.A."/>
        </authorList>
    </citation>
    <scope>NUCLEOTIDE SEQUENCE [LARGE SCALE GENOMIC DNA]</scope>
    <source>
        <strain evidence="4 5">cv. Gransden 2004</strain>
    </source>
</reference>
<feature type="domain" description="DUF642" evidence="2">
    <location>
        <begin position="80"/>
        <end position="251"/>
    </location>
</feature>
<evidence type="ECO:0000313" key="4">
    <source>
        <dbReference type="EnsemblPlants" id="PAC:32934368.CDS.1"/>
    </source>
</evidence>
<keyword evidence="5" id="KW-1185">Reference proteome</keyword>
<feature type="signal peptide" evidence="1">
    <location>
        <begin position="1"/>
        <end position="31"/>
    </location>
</feature>
<accession>A0A2K1L1L1</accession>
<dbReference type="InterPro" id="IPR006946">
    <property type="entry name" value="DGR2-like_dom"/>
</dbReference>
<reference evidence="4" key="3">
    <citation type="submission" date="2020-12" db="UniProtKB">
        <authorList>
            <consortium name="EnsemblPlants"/>
        </authorList>
    </citation>
    <scope>IDENTIFICATION</scope>
</reference>
<evidence type="ECO:0000313" key="3">
    <source>
        <dbReference type="EMBL" id="PNR59910.1"/>
    </source>
</evidence>
<reference evidence="3 5" key="1">
    <citation type="journal article" date="2008" name="Science">
        <title>The Physcomitrella genome reveals evolutionary insights into the conquest of land by plants.</title>
        <authorList>
            <person name="Rensing S."/>
            <person name="Lang D."/>
            <person name="Zimmer A."/>
            <person name="Terry A."/>
            <person name="Salamov A."/>
            <person name="Shapiro H."/>
            <person name="Nishiyama T."/>
            <person name="Perroud P.-F."/>
            <person name="Lindquist E."/>
            <person name="Kamisugi Y."/>
            <person name="Tanahashi T."/>
            <person name="Sakakibara K."/>
            <person name="Fujita T."/>
            <person name="Oishi K."/>
            <person name="Shin-I T."/>
            <person name="Kuroki Y."/>
            <person name="Toyoda A."/>
            <person name="Suzuki Y."/>
            <person name="Hashimoto A."/>
            <person name="Yamaguchi K."/>
            <person name="Sugano A."/>
            <person name="Kohara Y."/>
            <person name="Fujiyama A."/>
            <person name="Anterola A."/>
            <person name="Aoki S."/>
            <person name="Ashton N."/>
            <person name="Barbazuk W.B."/>
            <person name="Barker E."/>
            <person name="Bennetzen J."/>
            <person name="Bezanilla M."/>
            <person name="Blankenship R."/>
            <person name="Cho S.H."/>
            <person name="Dutcher S."/>
            <person name="Estelle M."/>
            <person name="Fawcett J.A."/>
            <person name="Gundlach H."/>
            <person name="Hanada K."/>
            <person name="Heyl A."/>
            <person name="Hicks K.A."/>
            <person name="Hugh J."/>
            <person name="Lohr M."/>
            <person name="Mayer K."/>
            <person name="Melkozernov A."/>
            <person name="Murata T."/>
            <person name="Nelson D."/>
            <person name="Pils B."/>
            <person name="Prigge M."/>
            <person name="Reiss B."/>
            <person name="Renner T."/>
            <person name="Rombauts S."/>
            <person name="Rushton P."/>
            <person name="Sanderfoot A."/>
            <person name="Schween G."/>
            <person name="Shiu S.-H."/>
            <person name="Stueber K."/>
            <person name="Theodoulou F.L."/>
            <person name="Tu H."/>
            <person name="Van de Peer Y."/>
            <person name="Verrier P.J."/>
            <person name="Waters E."/>
            <person name="Wood A."/>
            <person name="Yang L."/>
            <person name="Cove D."/>
            <person name="Cuming A."/>
            <person name="Hasebe M."/>
            <person name="Lucas S."/>
            <person name="Mishler D.B."/>
            <person name="Reski R."/>
            <person name="Grigoriev I."/>
            <person name="Quatrano R.S."/>
            <person name="Boore J.L."/>
        </authorList>
    </citation>
    <scope>NUCLEOTIDE SEQUENCE [LARGE SCALE GENOMIC DNA]</scope>
    <source>
        <strain evidence="4 5">cv. Gransden 2004</strain>
    </source>
</reference>
<keyword evidence="1" id="KW-0732">Signal</keyword>
<evidence type="ECO:0000259" key="2">
    <source>
        <dbReference type="Pfam" id="PF04862"/>
    </source>
</evidence>
<dbReference type="Pfam" id="PF04862">
    <property type="entry name" value="DUF642"/>
    <property type="match status" value="1"/>
</dbReference>
<sequence>MGNMSGVRSTTTMTVSVVFLLAVCSVSIVRCSLDLDLDMDVVKTESEWQFIDGDIDTFTANATAPAPVPPATSSGKTITLVNGDFEMINSTAVNDTTLVSMSGTDIPNWSPGGAGVQILVSNTYKMAVDSPSSKYCIHLNNPGASVNGTQGSIATMLAVNAVAGKTYTVHYDVARMPDGPLNLWPALRVSNIQGIEVNDWAIKQPVFNMTDSKTQITWTKQSFVYTGKGASTIIMFESMSEKYGALIDNVETLSGKHELAAAPPSKMSALSQRLAPFVTLVALTYFHSIV</sequence>
<organism evidence="3">
    <name type="scientific">Physcomitrium patens</name>
    <name type="common">Spreading-leaved earth moss</name>
    <name type="synonym">Physcomitrella patens</name>
    <dbReference type="NCBI Taxonomy" id="3218"/>
    <lineage>
        <taxon>Eukaryota</taxon>
        <taxon>Viridiplantae</taxon>
        <taxon>Streptophyta</taxon>
        <taxon>Embryophyta</taxon>
        <taxon>Bryophyta</taxon>
        <taxon>Bryophytina</taxon>
        <taxon>Bryopsida</taxon>
        <taxon>Funariidae</taxon>
        <taxon>Funariales</taxon>
        <taxon>Funariaceae</taxon>
        <taxon>Physcomitrium</taxon>
    </lineage>
</organism>
<dbReference type="EMBL" id="ABEU02000002">
    <property type="protein sequence ID" value="PNR59910.1"/>
    <property type="molecule type" value="Genomic_DNA"/>
</dbReference>